<organism evidence="4 5">
    <name type="scientific">Panacagrimonas perspica</name>
    <dbReference type="NCBI Taxonomy" id="381431"/>
    <lineage>
        <taxon>Bacteria</taxon>
        <taxon>Pseudomonadati</taxon>
        <taxon>Pseudomonadota</taxon>
        <taxon>Gammaproteobacteria</taxon>
        <taxon>Nevskiales</taxon>
        <taxon>Nevskiaceae</taxon>
        <taxon>Panacagrimonas</taxon>
    </lineage>
</organism>
<keyword evidence="2" id="KW-0560">Oxidoreductase</keyword>
<feature type="transmembrane region" description="Helical" evidence="3">
    <location>
        <begin position="20"/>
        <end position="45"/>
    </location>
</feature>
<name>A0A4S3K0Y4_9GAMM</name>
<reference evidence="4 5" key="1">
    <citation type="submission" date="2019-03" db="EMBL/GenBank/DDBJ databases">
        <title>Genomic Encyclopedia of Type Strains, Phase IV (KMG-IV): sequencing the most valuable type-strain genomes for metagenomic binning, comparative biology and taxonomic classification.</title>
        <authorList>
            <person name="Goeker M."/>
        </authorList>
    </citation>
    <scope>NUCLEOTIDE SEQUENCE [LARGE SCALE GENOMIC DNA]</scope>
    <source>
        <strain evidence="4 5">DSM 26377</strain>
    </source>
</reference>
<proteinExistence type="inferred from homology"/>
<dbReference type="Proteomes" id="UP000295341">
    <property type="component" value="Unassembled WGS sequence"/>
</dbReference>
<dbReference type="Pfam" id="PF00106">
    <property type="entry name" value="adh_short"/>
    <property type="match status" value="1"/>
</dbReference>
<dbReference type="GO" id="GO:0016491">
    <property type="term" value="F:oxidoreductase activity"/>
    <property type="evidence" value="ECO:0007669"/>
    <property type="project" value="UniProtKB-KW"/>
</dbReference>
<evidence type="ECO:0000256" key="2">
    <source>
        <dbReference type="ARBA" id="ARBA00023002"/>
    </source>
</evidence>
<keyword evidence="3" id="KW-0812">Transmembrane</keyword>
<dbReference type="SUPFAM" id="SSF51735">
    <property type="entry name" value="NAD(P)-binding Rossmann-fold domains"/>
    <property type="match status" value="1"/>
</dbReference>
<dbReference type="InterPro" id="IPR002347">
    <property type="entry name" value="SDR_fam"/>
</dbReference>
<dbReference type="Gene3D" id="3.40.50.720">
    <property type="entry name" value="NAD(P)-binding Rossmann-like Domain"/>
    <property type="match status" value="1"/>
</dbReference>
<protein>
    <submittedName>
        <fullName evidence="4">NAD(P)-dependent dehydrogenase (Short-subunit alcohol dehydrogenase family)</fullName>
    </submittedName>
</protein>
<dbReference type="EMBL" id="SOBT01000008">
    <property type="protein sequence ID" value="TDU30777.1"/>
    <property type="molecule type" value="Genomic_DNA"/>
</dbReference>
<comment type="similarity">
    <text evidence="1">Belongs to the short-chain dehydrogenases/reductases (SDR) family.</text>
</comment>
<gene>
    <name evidence="4" type="ORF">DFR24_0131</name>
</gene>
<dbReference type="AlphaFoldDB" id="A0A4S3K0Y4"/>
<keyword evidence="3" id="KW-1133">Transmembrane helix</keyword>
<dbReference type="PROSITE" id="PS00061">
    <property type="entry name" value="ADH_SHORT"/>
    <property type="match status" value="1"/>
</dbReference>
<dbReference type="PANTHER" id="PTHR42901">
    <property type="entry name" value="ALCOHOL DEHYDROGENASE"/>
    <property type="match status" value="1"/>
</dbReference>
<evidence type="ECO:0000313" key="5">
    <source>
        <dbReference type="Proteomes" id="UP000295341"/>
    </source>
</evidence>
<dbReference type="OrthoDB" id="9790785at2"/>
<accession>A0A4S3K0Y4</accession>
<comment type="caution">
    <text evidence="4">The sequence shown here is derived from an EMBL/GenBank/DDBJ whole genome shotgun (WGS) entry which is preliminary data.</text>
</comment>
<evidence type="ECO:0000256" key="3">
    <source>
        <dbReference type="SAM" id="Phobius"/>
    </source>
</evidence>
<evidence type="ECO:0000256" key="1">
    <source>
        <dbReference type="ARBA" id="ARBA00006484"/>
    </source>
</evidence>
<dbReference type="PRINTS" id="PR00081">
    <property type="entry name" value="GDHRDH"/>
</dbReference>
<sequence length="246" mass="26364">MTLEFDYTPAANLLRDRVILITGAGGGLGGALAVACSTLGATVVLTGRTVKKLEAVYDRIEAAGGTQAAILPMNLMTATWGEYEALATTIEQNFGRLDGIVHAAAHFKGFATLEDLEPREWLDSLQVNLTAPYTLTRVCLPLLRKSPDASVVQVSDDGGRRVRAFHGIYGIAKHAAETLIAEFALELRNEAGLRFNSFDPGPMRTDFRTKGYAGESAAATPTPESRLARLLWLLGPESRGVSGQAF</sequence>
<keyword evidence="3" id="KW-0472">Membrane</keyword>
<dbReference type="InterPro" id="IPR036291">
    <property type="entry name" value="NAD(P)-bd_dom_sf"/>
</dbReference>
<dbReference type="RefSeq" id="WP_133879419.1">
    <property type="nucleotide sequence ID" value="NZ_MWIN01000023.1"/>
</dbReference>
<dbReference type="PANTHER" id="PTHR42901:SF1">
    <property type="entry name" value="ALCOHOL DEHYDROGENASE"/>
    <property type="match status" value="1"/>
</dbReference>
<dbReference type="InterPro" id="IPR020904">
    <property type="entry name" value="Sc_DH/Rdtase_CS"/>
</dbReference>
<evidence type="ECO:0000313" key="4">
    <source>
        <dbReference type="EMBL" id="TDU30777.1"/>
    </source>
</evidence>
<keyword evidence="5" id="KW-1185">Reference proteome</keyword>